<evidence type="ECO:0000259" key="11">
    <source>
        <dbReference type="PROSITE" id="PS51371"/>
    </source>
</evidence>
<dbReference type="RefSeq" id="WP_379774554.1">
    <property type="nucleotide sequence ID" value="NZ_JBHSMZ010000016.1"/>
</dbReference>
<comment type="subcellular location">
    <subcellularLocation>
        <location evidence="1">Cell membrane</location>
        <topology evidence="1">Multi-pass membrane protein</topology>
    </subcellularLocation>
</comment>
<dbReference type="SMART" id="SM00116">
    <property type="entry name" value="CBS"/>
    <property type="match status" value="2"/>
</dbReference>
<dbReference type="InterPro" id="IPR046342">
    <property type="entry name" value="CBS_dom_sf"/>
</dbReference>
<evidence type="ECO:0000256" key="5">
    <source>
        <dbReference type="ARBA" id="ARBA00022989"/>
    </source>
</evidence>
<feature type="transmembrane region" description="Helical" evidence="10">
    <location>
        <begin position="100"/>
        <end position="124"/>
    </location>
</feature>
<dbReference type="Pfam" id="PF03471">
    <property type="entry name" value="CorC_HlyC"/>
    <property type="match status" value="1"/>
</dbReference>
<protein>
    <submittedName>
        <fullName evidence="13">Hemolysin family protein</fullName>
    </submittedName>
</protein>
<evidence type="ECO:0000256" key="4">
    <source>
        <dbReference type="ARBA" id="ARBA00022737"/>
    </source>
</evidence>
<dbReference type="PROSITE" id="PS51371">
    <property type="entry name" value="CBS"/>
    <property type="match status" value="2"/>
</dbReference>
<dbReference type="InterPro" id="IPR005170">
    <property type="entry name" value="Transptr-assoc_dom"/>
</dbReference>
<feature type="transmembrane region" description="Helical" evidence="10">
    <location>
        <begin position="136"/>
        <end position="158"/>
    </location>
</feature>
<feature type="domain" description="CBS" evidence="11">
    <location>
        <begin position="291"/>
        <end position="348"/>
    </location>
</feature>
<dbReference type="Gene3D" id="3.10.580.10">
    <property type="entry name" value="CBS-domain"/>
    <property type="match status" value="1"/>
</dbReference>
<evidence type="ECO:0000256" key="2">
    <source>
        <dbReference type="ARBA" id="ARBA00022475"/>
    </source>
</evidence>
<dbReference type="Proteomes" id="UP001596086">
    <property type="component" value="Unassembled WGS sequence"/>
</dbReference>
<accession>A0ABW0S274</accession>
<dbReference type="InterPro" id="IPR051676">
    <property type="entry name" value="UPF0053_domain"/>
</dbReference>
<dbReference type="InterPro" id="IPR044751">
    <property type="entry name" value="Ion_transp-like_CBS"/>
</dbReference>
<keyword evidence="2" id="KW-1003">Cell membrane</keyword>
<evidence type="ECO:0000256" key="6">
    <source>
        <dbReference type="ARBA" id="ARBA00023122"/>
    </source>
</evidence>
<organism evidence="13 14">
    <name type="scientific">Massilia aerilata</name>
    <dbReference type="NCBI Taxonomy" id="453817"/>
    <lineage>
        <taxon>Bacteria</taxon>
        <taxon>Pseudomonadati</taxon>
        <taxon>Pseudomonadota</taxon>
        <taxon>Betaproteobacteria</taxon>
        <taxon>Burkholderiales</taxon>
        <taxon>Oxalobacteraceae</taxon>
        <taxon>Telluria group</taxon>
        <taxon>Massilia</taxon>
    </lineage>
</organism>
<gene>
    <name evidence="13" type="ORF">ACFPO9_21245</name>
</gene>
<feature type="domain" description="CBS" evidence="11">
    <location>
        <begin position="226"/>
        <end position="287"/>
    </location>
</feature>
<sequence length="450" mass="49765">MQNILLVVLALLLVVLNGFFVAAEFGIVTLRKTRVRAIAKSGGLRGRILYKVHSQLDAYLSACQLGITLASLGLGWVGEPAFARILEPAFALLGVTNEQLIHGVSFVIAFGVISFLHIVVGELAPKSLAIRIPEAVGLWSALPLYGFYWAMYPAIWLLNASANMVLRVAGLSGAGSHETHYSNDELKLILRTNTSTTGEKEKFTHDERHILAQSLEFGEHSVADLMRPINEVSALYASRSLEQNLDAMRRNRFSRYPYFDEEGEEVLGVIHMKDLFFAQQGGKIVSSLTEYLRPVETISARTPALELFRRFRTGAPHFALIGEKGKRPVGFITLDNLLGAIVGEIRDEFKVNENDWIRQADGTFIGKASLPIVSLERVMGIDIDNEAMGLDEVESVGGLLMAKLGDIPKQGQRIEFPRFDVVVKKTNGPRILLVKVIPRLERGADEDDLD</sequence>
<dbReference type="InterPro" id="IPR000644">
    <property type="entry name" value="CBS_dom"/>
</dbReference>
<dbReference type="Gene3D" id="3.30.465.10">
    <property type="match status" value="1"/>
</dbReference>
<dbReference type="Pfam" id="PF00571">
    <property type="entry name" value="CBS"/>
    <property type="match status" value="2"/>
</dbReference>
<dbReference type="CDD" id="cd04590">
    <property type="entry name" value="CBS_pair_CorC_HlyC_assoc"/>
    <property type="match status" value="1"/>
</dbReference>
<evidence type="ECO:0000256" key="7">
    <source>
        <dbReference type="ARBA" id="ARBA00023136"/>
    </source>
</evidence>
<dbReference type="InterPro" id="IPR002550">
    <property type="entry name" value="CNNM"/>
</dbReference>
<dbReference type="PANTHER" id="PTHR43099">
    <property type="entry name" value="UPF0053 PROTEIN YRKA"/>
    <property type="match status" value="1"/>
</dbReference>
<name>A0ABW0S274_9BURK</name>
<evidence type="ECO:0000256" key="9">
    <source>
        <dbReference type="PROSITE-ProRule" id="PRU01193"/>
    </source>
</evidence>
<evidence type="ECO:0000313" key="14">
    <source>
        <dbReference type="Proteomes" id="UP001596086"/>
    </source>
</evidence>
<dbReference type="Pfam" id="PF01595">
    <property type="entry name" value="CNNM"/>
    <property type="match status" value="1"/>
</dbReference>
<keyword evidence="7 9" id="KW-0472">Membrane</keyword>
<dbReference type="InterPro" id="IPR016169">
    <property type="entry name" value="FAD-bd_PCMH_sub2"/>
</dbReference>
<dbReference type="PANTHER" id="PTHR43099:SF5">
    <property type="entry name" value="HLYC_CORC FAMILY TRANSPORTER"/>
    <property type="match status" value="1"/>
</dbReference>
<evidence type="ECO:0000256" key="10">
    <source>
        <dbReference type="SAM" id="Phobius"/>
    </source>
</evidence>
<evidence type="ECO:0000256" key="8">
    <source>
        <dbReference type="PROSITE-ProRule" id="PRU00703"/>
    </source>
</evidence>
<keyword evidence="4" id="KW-0677">Repeat</keyword>
<evidence type="ECO:0000256" key="3">
    <source>
        <dbReference type="ARBA" id="ARBA00022692"/>
    </source>
</evidence>
<evidence type="ECO:0000256" key="1">
    <source>
        <dbReference type="ARBA" id="ARBA00004651"/>
    </source>
</evidence>
<feature type="domain" description="CNNM transmembrane" evidence="12">
    <location>
        <begin position="1"/>
        <end position="207"/>
    </location>
</feature>
<dbReference type="EMBL" id="JBHSMZ010000016">
    <property type="protein sequence ID" value="MFC5551051.1"/>
    <property type="molecule type" value="Genomic_DNA"/>
</dbReference>
<keyword evidence="14" id="KW-1185">Reference proteome</keyword>
<dbReference type="SUPFAM" id="SSF54631">
    <property type="entry name" value="CBS-domain pair"/>
    <property type="match status" value="1"/>
</dbReference>
<proteinExistence type="predicted"/>
<evidence type="ECO:0000313" key="13">
    <source>
        <dbReference type="EMBL" id="MFC5551051.1"/>
    </source>
</evidence>
<dbReference type="InterPro" id="IPR036318">
    <property type="entry name" value="FAD-bd_PCMH-like_sf"/>
</dbReference>
<evidence type="ECO:0000259" key="12">
    <source>
        <dbReference type="PROSITE" id="PS51846"/>
    </source>
</evidence>
<dbReference type="PROSITE" id="PS51846">
    <property type="entry name" value="CNNM"/>
    <property type="match status" value="1"/>
</dbReference>
<dbReference type="SUPFAM" id="SSF56176">
    <property type="entry name" value="FAD-binding/transporter-associated domain-like"/>
    <property type="match status" value="1"/>
</dbReference>
<dbReference type="SMART" id="SM01091">
    <property type="entry name" value="CorC_HlyC"/>
    <property type="match status" value="1"/>
</dbReference>
<keyword evidence="5 9" id="KW-1133">Transmembrane helix</keyword>
<keyword evidence="3 9" id="KW-0812">Transmembrane</keyword>
<keyword evidence="6 8" id="KW-0129">CBS domain</keyword>
<comment type="caution">
    <text evidence="13">The sequence shown here is derived from an EMBL/GenBank/DDBJ whole genome shotgun (WGS) entry which is preliminary data.</text>
</comment>
<reference evidence="14" key="1">
    <citation type="journal article" date="2019" name="Int. J. Syst. Evol. Microbiol.">
        <title>The Global Catalogue of Microorganisms (GCM) 10K type strain sequencing project: providing services to taxonomists for standard genome sequencing and annotation.</title>
        <authorList>
            <consortium name="The Broad Institute Genomics Platform"/>
            <consortium name="The Broad Institute Genome Sequencing Center for Infectious Disease"/>
            <person name="Wu L."/>
            <person name="Ma J."/>
        </authorList>
    </citation>
    <scope>NUCLEOTIDE SEQUENCE [LARGE SCALE GENOMIC DNA]</scope>
    <source>
        <strain evidence="14">CGMCC 4.5798</strain>
    </source>
</reference>